<dbReference type="PANTHER" id="PTHR12596">
    <property type="entry name" value="EXPORTIN 4,7-RELATED"/>
    <property type="match status" value="1"/>
</dbReference>
<protein>
    <recommendedName>
        <fullName evidence="9">Exportin-7/Ran-binding protein 17 TPR repeats domain-containing protein</fullName>
    </recommendedName>
</protein>
<dbReference type="GO" id="GO:0006611">
    <property type="term" value="P:protein export from nucleus"/>
    <property type="evidence" value="ECO:0007669"/>
    <property type="project" value="TreeGrafter"/>
</dbReference>
<dbReference type="InterPro" id="IPR016024">
    <property type="entry name" value="ARM-type_fold"/>
</dbReference>
<evidence type="ECO:0000256" key="5">
    <source>
        <dbReference type="ARBA" id="ARBA00022490"/>
    </source>
</evidence>
<feature type="compositionally biased region" description="Polar residues" evidence="8">
    <location>
        <begin position="504"/>
        <end position="516"/>
    </location>
</feature>
<organism evidence="10 11">
    <name type="scientific">Blyttiomyces helicus</name>
    <dbReference type="NCBI Taxonomy" id="388810"/>
    <lineage>
        <taxon>Eukaryota</taxon>
        <taxon>Fungi</taxon>
        <taxon>Fungi incertae sedis</taxon>
        <taxon>Chytridiomycota</taxon>
        <taxon>Chytridiomycota incertae sedis</taxon>
        <taxon>Chytridiomycetes</taxon>
        <taxon>Chytridiomycetes incertae sedis</taxon>
        <taxon>Blyttiomyces</taxon>
    </lineage>
</organism>
<evidence type="ECO:0000313" key="10">
    <source>
        <dbReference type="EMBL" id="RKO90217.1"/>
    </source>
</evidence>
<evidence type="ECO:0000256" key="4">
    <source>
        <dbReference type="ARBA" id="ARBA00022448"/>
    </source>
</evidence>
<dbReference type="OrthoDB" id="244158at2759"/>
<evidence type="ECO:0000256" key="3">
    <source>
        <dbReference type="ARBA" id="ARBA00009466"/>
    </source>
</evidence>
<dbReference type="GO" id="GO:0005049">
    <property type="term" value="F:nuclear export signal receptor activity"/>
    <property type="evidence" value="ECO:0007669"/>
    <property type="project" value="InterPro"/>
</dbReference>
<dbReference type="Pfam" id="PF25795">
    <property type="entry name" value="TPR_XPO7"/>
    <property type="match status" value="1"/>
</dbReference>
<dbReference type="InterPro" id="IPR011989">
    <property type="entry name" value="ARM-like"/>
</dbReference>
<proteinExistence type="inferred from homology"/>
<comment type="subcellular location">
    <subcellularLocation>
        <location evidence="2">Cytoplasm</location>
    </subcellularLocation>
    <subcellularLocation>
        <location evidence="1">Nucleus</location>
    </subcellularLocation>
</comment>
<feature type="compositionally biased region" description="Polar residues" evidence="8">
    <location>
        <begin position="578"/>
        <end position="591"/>
    </location>
</feature>
<evidence type="ECO:0000256" key="8">
    <source>
        <dbReference type="SAM" id="MobiDB-lite"/>
    </source>
</evidence>
<dbReference type="GO" id="GO:0005737">
    <property type="term" value="C:cytoplasm"/>
    <property type="evidence" value="ECO:0007669"/>
    <property type="project" value="UniProtKB-SubCell"/>
</dbReference>
<dbReference type="SUPFAM" id="SSF48371">
    <property type="entry name" value="ARM repeat"/>
    <property type="match status" value="1"/>
</dbReference>
<feature type="region of interest" description="Disordered" evidence="8">
    <location>
        <begin position="578"/>
        <end position="597"/>
    </location>
</feature>
<evidence type="ECO:0000256" key="1">
    <source>
        <dbReference type="ARBA" id="ARBA00004123"/>
    </source>
</evidence>
<feature type="region of interest" description="Disordered" evidence="8">
    <location>
        <begin position="491"/>
        <end position="519"/>
    </location>
</feature>
<evidence type="ECO:0000259" key="9">
    <source>
        <dbReference type="Pfam" id="PF25795"/>
    </source>
</evidence>
<keyword evidence="11" id="KW-1185">Reference proteome</keyword>
<feature type="non-terminal residue" evidence="10">
    <location>
        <position position="829"/>
    </location>
</feature>
<dbReference type="PANTHER" id="PTHR12596:SF2">
    <property type="entry name" value="EXPORTIN-7 ISOFORM X1"/>
    <property type="match status" value="1"/>
</dbReference>
<gene>
    <name evidence="10" type="ORF">BDK51DRAFT_32228</name>
</gene>
<dbReference type="GO" id="GO:0005643">
    <property type="term" value="C:nuclear pore"/>
    <property type="evidence" value="ECO:0007669"/>
    <property type="project" value="TreeGrafter"/>
</dbReference>
<evidence type="ECO:0000313" key="11">
    <source>
        <dbReference type="Proteomes" id="UP000269721"/>
    </source>
</evidence>
<keyword evidence="7" id="KW-0539">Nucleus</keyword>
<evidence type="ECO:0000256" key="6">
    <source>
        <dbReference type="ARBA" id="ARBA00022927"/>
    </source>
</evidence>
<dbReference type="Proteomes" id="UP000269721">
    <property type="component" value="Unassembled WGS sequence"/>
</dbReference>
<evidence type="ECO:0000256" key="2">
    <source>
        <dbReference type="ARBA" id="ARBA00004496"/>
    </source>
</evidence>
<reference evidence="11" key="1">
    <citation type="journal article" date="2018" name="Nat. Microbiol.">
        <title>Leveraging single-cell genomics to expand the fungal tree of life.</title>
        <authorList>
            <person name="Ahrendt S.R."/>
            <person name="Quandt C.A."/>
            <person name="Ciobanu D."/>
            <person name="Clum A."/>
            <person name="Salamov A."/>
            <person name="Andreopoulos B."/>
            <person name="Cheng J.F."/>
            <person name="Woyke T."/>
            <person name="Pelin A."/>
            <person name="Henrissat B."/>
            <person name="Reynolds N.K."/>
            <person name="Benny G.L."/>
            <person name="Smith M.E."/>
            <person name="James T.Y."/>
            <person name="Grigoriev I.V."/>
        </authorList>
    </citation>
    <scope>NUCLEOTIDE SEQUENCE [LARGE SCALE GENOMIC DNA]</scope>
</reference>
<sequence length="829" mass="92676">MPPPNHLASSLPLRLKPQLASDNWVNWPATVSEPPTPNLLPVPSQMLNQDDAQRLALIDEACFIFYNPQGSPGTALGAEQILAENFPTFSESTLHSVSNALSPTSATTPYDSVKLCRCVLENSGSPYSQTFAVAHLKTLLHSHFPLFSLEEKLELRTFVLTCLTAKENLEPFVASSLAQLFCSITKLGWLDADEYRNGVAQLAQLLQASAQFRIIGLQLYLYLVLEFTQQLTVLKSLQRHRKASSNFKDTQLLPILEHAVAALRDLASRNINATAGRSVRRRVAREIFATPEQYAKIEEYALTLMKSCLSFDFLGTSPDESSEDIGAIQIPSAWKRVVGQMATWQLVFECYKKFNPLNARLAMELRSLFNETEKVTFLEWILDATVNIMASPGLNDPATFHEFCRLLARSKTVYQVSELQKQSKYSAWIERVTDFSIRSFDPANWAKQSGVYVLTFWSKMALSAPTGNTGSQTAVELEKLMARVTQAFVTSRVESTDPDDPGATSRTINSPPSQDSDLSDEGTLFPILELLASVVRFGYKENAAFICSYFDAVAQQFEVCHSALSLSALETGFGSLNVASDPNRPQDSARNGGNDPETLRQKIELCEDKFAWLVSVIGAAIGGRIAHSGAEDMDVIDGGKAFQLINVLERFMTSSRNKHINEKLELALIFFLQNFRKSYIGDQSHRSSKVYVRLGELLGMNDQTSVLTVILQKLANNLKFRWTKELVITRSLQLFANLASGYTSARSLRKTEIARLLLKHHTGDHFPFLGSSTHRKSRTLYYEGLARLLFADDETSEAEFLNFVAPFGERLERLRRLSTAQEYRSEDAR</sequence>
<dbReference type="Gene3D" id="1.25.10.10">
    <property type="entry name" value="Leucine-rich Repeat Variant"/>
    <property type="match status" value="1"/>
</dbReference>
<name>A0A4V1IRI9_9FUNG</name>
<keyword evidence="6" id="KW-0653">Protein transport</keyword>
<accession>A0A4V1IRI9</accession>
<keyword evidence="5" id="KW-0963">Cytoplasm</keyword>
<dbReference type="InterPro" id="IPR044189">
    <property type="entry name" value="XPO4/7-like"/>
</dbReference>
<keyword evidence="4" id="KW-0813">Transport</keyword>
<dbReference type="EMBL" id="KZ995666">
    <property type="protein sequence ID" value="RKO90217.1"/>
    <property type="molecule type" value="Genomic_DNA"/>
</dbReference>
<dbReference type="AlphaFoldDB" id="A0A4V1IRI9"/>
<dbReference type="InterPro" id="IPR057947">
    <property type="entry name" value="TPR_XPO7/RBP17"/>
</dbReference>
<comment type="similarity">
    <text evidence="3">Belongs to the exportin family.</text>
</comment>
<evidence type="ECO:0000256" key="7">
    <source>
        <dbReference type="ARBA" id="ARBA00023242"/>
    </source>
</evidence>
<feature type="domain" description="Exportin-7/Ran-binding protein 17 TPR repeats" evidence="9">
    <location>
        <begin position="514"/>
        <end position="776"/>
    </location>
</feature>